<evidence type="ECO:0000313" key="10">
    <source>
        <dbReference type="Proteomes" id="UP001353858"/>
    </source>
</evidence>
<feature type="transmembrane region" description="Helical" evidence="7">
    <location>
        <begin position="275"/>
        <end position="295"/>
    </location>
</feature>
<gene>
    <name evidence="9" type="ORF">RN001_013442</name>
</gene>
<evidence type="ECO:0000256" key="6">
    <source>
        <dbReference type="ARBA" id="ARBA00023136"/>
    </source>
</evidence>
<dbReference type="SUPFAM" id="SSF103473">
    <property type="entry name" value="MFS general substrate transporter"/>
    <property type="match status" value="1"/>
</dbReference>
<dbReference type="GO" id="GO:0016020">
    <property type="term" value="C:membrane"/>
    <property type="evidence" value="ECO:0007669"/>
    <property type="project" value="UniProtKB-SubCell"/>
</dbReference>
<feature type="domain" description="Major facilitator superfamily (MFS) profile" evidence="8">
    <location>
        <begin position="17"/>
        <end position="468"/>
    </location>
</feature>
<feature type="transmembrane region" description="Helical" evidence="7">
    <location>
        <begin position="127"/>
        <end position="145"/>
    </location>
</feature>
<organism evidence="9 10">
    <name type="scientific">Aquatica leii</name>
    <dbReference type="NCBI Taxonomy" id="1421715"/>
    <lineage>
        <taxon>Eukaryota</taxon>
        <taxon>Metazoa</taxon>
        <taxon>Ecdysozoa</taxon>
        <taxon>Arthropoda</taxon>
        <taxon>Hexapoda</taxon>
        <taxon>Insecta</taxon>
        <taxon>Pterygota</taxon>
        <taxon>Neoptera</taxon>
        <taxon>Endopterygota</taxon>
        <taxon>Coleoptera</taxon>
        <taxon>Polyphaga</taxon>
        <taxon>Elateriformia</taxon>
        <taxon>Elateroidea</taxon>
        <taxon>Lampyridae</taxon>
        <taxon>Luciolinae</taxon>
        <taxon>Aquatica</taxon>
    </lineage>
</organism>
<feature type="transmembrane region" description="Helical" evidence="7">
    <location>
        <begin position="359"/>
        <end position="388"/>
    </location>
</feature>
<dbReference type="CDD" id="cd17318">
    <property type="entry name" value="MFS_SLC17"/>
    <property type="match status" value="1"/>
</dbReference>
<dbReference type="Pfam" id="PF07690">
    <property type="entry name" value="MFS_1"/>
    <property type="match status" value="1"/>
</dbReference>
<dbReference type="PANTHER" id="PTHR11662:SF336">
    <property type="entry name" value="LP19554P"/>
    <property type="match status" value="1"/>
</dbReference>
<evidence type="ECO:0000256" key="5">
    <source>
        <dbReference type="ARBA" id="ARBA00022989"/>
    </source>
</evidence>
<dbReference type="InterPro" id="IPR036259">
    <property type="entry name" value="MFS_trans_sf"/>
</dbReference>
<keyword evidence="6 7" id="KW-0472">Membrane</keyword>
<dbReference type="InterPro" id="IPR050382">
    <property type="entry name" value="MFS_Na/Anion_cotransporter"/>
</dbReference>
<evidence type="ECO:0000313" key="9">
    <source>
        <dbReference type="EMBL" id="KAK4874082.1"/>
    </source>
</evidence>
<keyword evidence="2" id="KW-0813">Transport</keyword>
<feature type="transmembrane region" description="Helical" evidence="7">
    <location>
        <begin position="315"/>
        <end position="334"/>
    </location>
</feature>
<feature type="transmembrane region" description="Helical" evidence="7">
    <location>
        <begin position="445"/>
        <end position="466"/>
    </location>
</feature>
<evidence type="ECO:0000256" key="2">
    <source>
        <dbReference type="ARBA" id="ARBA00022448"/>
    </source>
</evidence>
<dbReference type="EMBL" id="JARPUR010000006">
    <property type="protein sequence ID" value="KAK4874082.1"/>
    <property type="molecule type" value="Genomic_DNA"/>
</dbReference>
<evidence type="ECO:0000256" key="4">
    <source>
        <dbReference type="ARBA" id="ARBA00022847"/>
    </source>
</evidence>
<dbReference type="PROSITE" id="PS50850">
    <property type="entry name" value="MFS"/>
    <property type="match status" value="1"/>
</dbReference>
<protein>
    <recommendedName>
        <fullName evidence="8">Major facilitator superfamily (MFS) profile domain-containing protein</fullName>
    </recommendedName>
</protein>
<keyword evidence="10" id="KW-1185">Reference proteome</keyword>
<keyword evidence="5 7" id="KW-1133">Transmembrane helix</keyword>
<evidence type="ECO:0000256" key="7">
    <source>
        <dbReference type="SAM" id="Phobius"/>
    </source>
</evidence>
<dbReference type="FunFam" id="1.20.1250.20:FF:000003">
    <property type="entry name" value="Solute carrier family 17 member 3"/>
    <property type="match status" value="1"/>
</dbReference>
<feature type="transmembrane region" description="Helical" evidence="7">
    <location>
        <begin position="96"/>
        <end position="115"/>
    </location>
</feature>
<feature type="transmembrane region" description="Helical" evidence="7">
    <location>
        <begin position="184"/>
        <end position="206"/>
    </location>
</feature>
<keyword evidence="3 7" id="KW-0812">Transmembrane</keyword>
<evidence type="ECO:0000259" key="8">
    <source>
        <dbReference type="PROSITE" id="PS50850"/>
    </source>
</evidence>
<dbReference type="Gene3D" id="1.20.1250.20">
    <property type="entry name" value="MFS general substrate transporter like domains"/>
    <property type="match status" value="2"/>
</dbReference>
<comment type="subcellular location">
    <subcellularLocation>
        <location evidence="1">Membrane</location>
        <topology evidence="1">Multi-pass membrane protein</topology>
    </subcellularLocation>
</comment>
<dbReference type="InterPro" id="IPR020846">
    <property type="entry name" value="MFS_dom"/>
</dbReference>
<feature type="transmembrane region" description="Helical" evidence="7">
    <location>
        <begin position="408"/>
        <end position="433"/>
    </location>
</feature>
<name>A0AAN7SCE3_9COLE</name>
<proteinExistence type="predicted"/>
<feature type="transmembrane region" description="Helical" evidence="7">
    <location>
        <begin position="151"/>
        <end position="172"/>
    </location>
</feature>
<dbReference type="AlphaFoldDB" id="A0AAN7SCE3"/>
<dbReference type="GO" id="GO:0015293">
    <property type="term" value="F:symporter activity"/>
    <property type="evidence" value="ECO:0007669"/>
    <property type="project" value="UniProtKB-KW"/>
</dbReference>
<reference evidence="10" key="1">
    <citation type="submission" date="2023-01" db="EMBL/GenBank/DDBJ databases">
        <title>Key to firefly adult light organ development and bioluminescence: homeobox transcription factors regulate luciferase expression and transportation to peroxisome.</title>
        <authorList>
            <person name="Fu X."/>
        </authorList>
    </citation>
    <scope>NUCLEOTIDE SEQUENCE [LARGE SCALE GENOMIC DNA]</scope>
</reference>
<feature type="transmembrane region" description="Helical" evidence="7">
    <location>
        <begin position="212"/>
        <end position="233"/>
    </location>
</feature>
<keyword evidence="4" id="KW-0769">Symport</keyword>
<evidence type="ECO:0000256" key="1">
    <source>
        <dbReference type="ARBA" id="ARBA00004141"/>
    </source>
</evidence>
<dbReference type="PROSITE" id="PS51257">
    <property type="entry name" value="PROKAR_LIPOPROTEIN"/>
    <property type="match status" value="1"/>
</dbReference>
<dbReference type="PANTHER" id="PTHR11662">
    <property type="entry name" value="SOLUTE CARRIER FAMILY 17"/>
    <property type="match status" value="1"/>
</dbReference>
<sequence length="507" mass="55252">MLSTFCKNGCIPTRVNIAVAIFFGCFFNYMLRVNMSINIIAMVQQKVSNDSKTHIAECILMNENKTTLLDETKLTELSTPPDYGVRYEWNSNQQGLILAAYFWGAIITSIPGGFFAERFGPTKTVGISMLISGIVTILTPLAASWSWIAVIVFRFILGLNAGVGYPSFHSLISRWVPPDEKGKFAGALFGGTVGTVFTWPLTGSIIEQWGWKWAFCVQGILALGFCCVWVFLVSDSPETHKRISKEEKNYILKCLGGGVGKVKATPPYISIFKSIPFWALAVLHFGNLWGLYLLLTAGPKYMSEVLGFNLGHSGILAALPYLARSIAAFIFGYIGDKIRQKNLLSVTATRKSFVTMSHFIPGLLLFGILLAGCDVTLCVILITCSLGFNGASTITNIQNNQDLSPNFAGTIYGIINCIGSTTGFFTPMITGYLTAENNGLKEWHTIFAIGASAYVGTGIVYCIFGTGDLQPWNEIEEKPIDGVDNPAFVATSSACEKTSNVTENTKV</sequence>
<accession>A0AAN7SCE3</accession>
<evidence type="ECO:0000256" key="3">
    <source>
        <dbReference type="ARBA" id="ARBA00022692"/>
    </source>
</evidence>
<comment type="caution">
    <text evidence="9">The sequence shown here is derived from an EMBL/GenBank/DDBJ whole genome shotgun (WGS) entry which is preliminary data.</text>
</comment>
<dbReference type="InterPro" id="IPR011701">
    <property type="entry name" value="MFS"/>
</dbReference>
<dbReference type="Proteomes" id="UP001353858">
    <property type="component" value="Unassembled WGS sequence"/>
</dbReference>
<dbReference type="GO" id="GO:0006820">
    <property type="term" value="P:monoatomic anion transport"/>
    <property type="evidence" value="ECO:0007669"/>
    <property type="project" value="TreeGrafter"/>
</dbReference>